<evidence type="ECO:0000256" key="1">
    <source>
        <dbReference type="SAM" id="MobiDB-lite"/>
    </source>
</evidence>
<dbReference type="Proteomes" id="UP000265520">
    <property type="component" value="Unassembled WGS sequence"/>
</dbReference>
<dbReference type="EMBL" id="LXQA010192696">
    <property type="protein sequence ID" value="MCI32096.1"/>
    <property type="molecule type" value="Genomic_DNA"/>
</dbReference>
<accession>A0A392R8B0</accession>
<organism evidence="2 3">
    <name type="scientific">Trifolium medium</name>
    <dbReference type="NCBI Taxonomy" id="97028"/>
    <lineage>
        <taxon>Eukaryota</taxon>
        <taxon>Viridiplantae</taxon>
        <taxon>Streptophyta</taxon>
        <taxon>Embryophyta</taxon>
        <taxon>Tracheophyta</taxon>
        <taxon>Spermatophyta</taxon>
        <taxon>Magnoliopsida</taxon>
        <taxon>eudicotyledons</taxon>
        <taxon>Gunneridae</taxon>
        <taxon>Pentapetalae</taxon>
        <taxon>rosids</taxon>
        <taxon>fabids</taxon>
        <taxon>Fabales</taxon>
        <taxon>Fabaceae</taxon>
        <taxon>Papilionoideae</taxon>
        <taxon>50 kb inversion clade</taxon>
        <taxon>NPAAA clade</taxon>
        <taxon>Hologalegina</taxon>
        <taxon>IRL clade</taxon>
        <taxon>Trifolieae</taxon>
        <taxon>Trifolium</taxon>
    </lineage>
</organism>
<sequence>MSGGATAAAKDVYKAEKTIIILCNYWYWKCVTLHLYCDLFAANCPHSTPAAPASSGNDVPPTNPAAPASSGNDVLPPTPA</sequence>
<protein>
    <submittedName>
        <fullName evidence="2">Uncharacterized protein</fullName>
    </submittedName>
</protein>
<proteinExistence type="predicted"/>
<keyword evidence="3" id="KW-1185">Reference proteome</keyword>
<feature type="region of interest" description="Disordered" evidence="1">
    <location>
        <begin position="49"/>
        <end position="80"/>
    </location>
</feature>
<evidence type="ECO:0000313" key="3">
    <source>
        <dbReference type="Proteomes" id="UP000265520"/>
    </source>
</evidence>
<evidence type="ECO:0000313" key="2">
    <source>
        <dbReference type="EMBL" id="MCI32096.1"/>
    </source>
</evidence>
<name>A0A392R8B0_9FABA</name>
<reference evidence="2 3" key="1">
    <citation type="journal article" date="2018" name="Front. Plant Sci.">
        <title>Red Clover (Trifolium pratense) and Zigzag Clover (T. medium) - A Picture of Genomic Similarities and Differences.</title>
        <authorList>
            <person name="Dluhosova J."/>
            <person name="Istvanek J."/>
            <person name="Nedelnik J."/>
            <person name="Repkova J."/>
        </authorList>
    </citation>
    <scope>NUCLEOTIDE SEQUENCE [LARGE SCALE GENOMIC DNA]</scope>
    <source>
        <strain evidence="3">cv. 10/8</strain>
        <tissue evidence="2">Leaf</tissue>
    </source>
</reference>
<dbReference type="AlphaFoldDB" id="A0A392R8B0"/>
<comment type="caution">
    <text evidence="2">The sequence shown here is derived from an EMBL/GenBank/DDBJ whole genome shotgun (WGS) entry which is preliminary data.</text>
</comment>